<organism evidence="1 2">
    <name type="scientific">Treponema phagedenis</name>
    <dbReference type="NCBI Taxonomy" id="162"/>
    <lineage>
        <taxon>Bacteria</taxon>
        <taxon>Pseudomonadati</taxon>
        <taxon>Spirochaetota</taxon>
        <taxon>Spirochaetia</taxon>
        <taxon>Spirochaetales</taxon>
        <taxon>Treponemataceae</taxon>
        <taxon>Treponema</taxon>
    </lineage>
</organism>
<dbReference type="InterPro" id="IPR036397">
    <property type="entry name" value="RNaseH_sf"/>
</dbReference>
<proteinExistence type="predicted"/>
<dbReference type="Proteomes" id="UP000042527">
    <property type="component" value="Unassembled WGS sequence"/>
</dbReference>
<keyword evidence="2" id="KW-1185">Reference proteome</keyword>
<accession>A0A0B7GW65</accession>
<dbReference type="Gene3D" id="3.30.420.10">
    <property type="entry name" value="Ribonuclease H-like superfamily/Ribonuclease H"/>
    <property type="match status" value="1"/>
</dbReference>
<evidence type="ECO:0000313" key="2">
    <source>
        <dbReference type="Proteomes" id="UP000042527"/>
    </source>
</evidence>
<dbReference type="AlphaFoldDB" id="A0A0B7GW65"/>
<gene>
    <name evidence="1" type="ORF">TPHV1_210030</name>
</gene>
<protein>
    <submittedName>
        <fullName evidence="1">Integrase core domain protein</fullName>
    </submittedName>
</protein>
<reference evidence="2" key="1">
    <citation type="submission" date="2015-01" db="EMBL/GenBank/DDBJ databases">
        <authorList>
            <person name="Manzoor Shahid"/>
            <person name="Zubair Saima"/>
        </authorList>
    </citation>
    <scope>NUCLEOTIDE SEQUENCE [LARGE SCALE GENOMIC DNA]</scope>
    <source>
        <strain evidence="2">V1</strain>
    </source>
</reference>
<name>A0A0B7GW65_TREPH</name>
<dbReference type="EMBL" id="CDNC01000014">
    <property type="protein sequence ID" value="CEM61797.1"/>
    <property type="molecule type" value="Genomic_DNA"/>
</dbReference>
<sequence length="75" mass="8461">MLRRAVASGRNPFPWFAGRKSALHAFIDDARGMITGLYLCKNECLLGYLEVLRQTLENYGLPAALYPDKCSVFFC</sequence>
<dbReference type="GO" id="GO:0003676">
    <property type="term" value="F:nucleic acid binding"/>
    <property type="evidence" value="ECO:0007669"/>
    <property type="project" value="InterPro"/>
</dbReference>
<evidence type="ECO:0000313" key="1">
    <source>
        <dbReference type="EMBL" id="CEM61797.1"/>
    </source>
</evidence>